<evidence type="ECO:0000256" key="1">
    <source>
        <dbReference type="ARBA" id="ARBA00022729"/>
    </source>
</evidence>
<proteinExistence type="predicted"/>
<dbReference type="EMBL" id="AWGW01000015">
    <property type="protein sequence ID" value="ERK01169.1"/>
    <property type="molecule type" value="Genomic_DNA"/>
</dbReference>
<keyword evidence="1" id="KW-0732">Signal</keyword>
<keyword evidence="3" id="KW-0378">Hydrolase</keyword>
<accession>U2MPG6</accession>
<evidence type="ECO:0000313" key="4">
    <source>
        <dbReference type="Proteomes" id="UP000017023"/>
    </source>
</evidence>
<sequence>MLYSKSIIDAPRYNSRIITMNKKLFSCFLFFLLFMQSLCAHPKREVRAVWLTTIGGLDWPHNYSQQRLSMEKQQQELRNILDKLQKAGINTILFQTRIRGTVIYPSDYEPWDGCLSGIPGTSPGYDPLQFAIDECHKRGMEFHAWIVTLPIGKWNGLGCKRLRQRFPNLVVKIGEDGYLNPEKGQTGDYLAQICSEITERYDIDGIHLDYIRYPETWKIKVSSDQGRAYITDIVTKIHDVVKGKKPWVKMSCSPIGKADDLARYWSHGWNAYSKVLQNAQYWLRNGLMDQLYPMMYFKGNNFYPFAIDWQEQAQGKMIVPGLGIYFMSPREKDWNLDDITREMFFTRSMGMGHAYFRSKFFTDNLKGIYDAALNEIDRQPALVPTMTWVNVEKLQKPTLIMVEKNRIEWQKQNNTTYNLYSSRTWPVDISKAENLMLYRQETNSVDIPDDPSHYYALTAMDRYGNESDVVQCQNQPKANQSSLIPNDGNRAILPNWINECDGIVMLCDINGIPIKRLQQTGNAVNIKQITDGFYQLRSLNANGISHRLGFILVKRF</sequence>
<dbReference type="PANTHER" id="PTHR43405">
    <property type="entry name" value="GLYCOSYL HYDROLASE DIGH"/>
    <property type="match status" value="1"/>
</dbReference>
<dbReference type="AlphaFoldDB" id="U2MPG6"/>
<name>U2MPG6_9BACT</name>
<dbReference type="GO" id="GO:0016787">
    <property type="term" value="F:hydrolase activity"/>
    <property type="evidence" value="ECO:0007669"/>
    <property type="project" value="UniProtKB-KW"/>
</dbReference>
<dbReference type="PANTHER" id="PTHR43405:SF1">
    <property type="entry name" value="GLYCOSYL HYDROLASE DIGH"/>
    <property type="match status" value="1"/>
</dbReference>
<organism evidence="3 4">
    <name type="scientific">Segatella salivae F0493</name>
    <dbReference type="NCBI Taxonomy" id="1395125"/>
    <lineage>
        <taxon>Bacteria</taxon>
        <taxon>Pseudomonadati</taxon>
        <taxon>Bacteroidota</taxon>
        <taxon>Bacteroidia</taxon>
        <taxon>Bacteroidales</taxon>
        <taxon>Prevotellaceae</taxon>
        <taxon>Segatella</taxon>
    </lineage>
</organism>
<dbReference type="Proteomes" id="UP000017023">
    <property type="component" value="Unassembled WGS sequence"/>
</dbReference>
<gene>
    <name evidence="3" type="ORF">HMPREF9145_2392</name>
</gene>
<dbReference type="InterPro" id="IPR003790">
    <property type="entry name" value="GHL10"/>
</dbReference>
<dbReference type="InterPro" id="IPR017853">
    <property type="entry name" value="GH"/>
</dbReference>
<dbReference type="SUPFAM" id="SSF51445">
    <property type="entry name" value="(Trans)glycosidases"/>
    <property type="match status" value="1"/>
</dbReference>
<dbReference type="Gene3D" id="3.20.20.80">
    <property type="entry name" value="Glycosidases"/>
    <property type="match status" value="1"/>
</dbReference>
<reference evidence="3 4" key="1">
    <citation type="submission" date="2013-08" db="EMBL/GenBank/DDBJ databases">
        <authorList>
            <person name="Durkin A.S."/>
            <person name="Haft D.R."/>
            <person name="McCorrison J."/>
            <person name="Torralba M."/>
            <person name="Gillis M."/>
            <person name="Haft D.H."/>
            <person name="Methe B."/>
            <person name="Sutton G."/>
            <person name="Nelson K.E."/>
        </authorList>
    </citation>
    <scope>NUCLEOTIDE SEQUENCE [LARGE SCALE GENOMIC DNA]</scope>
    <source>
        <strain evidence="3 4">F0493</strain>
    </source>
</reference>
<dbReference type="PATRIC" id="fig|1395125.3.peg.1202"/>
<feature type="domain" description="Glycosyl hydrolase-like 10" evidence="2">
    <location>
        <begin position="45"/>
        <end position="214"/>
    </location>
</feature>
<protein>
    <submittedName>
        <fullName evidence="3">Glycosyl hydrolase-like domain protein, PF02638 protein</fullName>
    </submittedName>
</protein>
<dbReference type="InterPro" id="IPR052177">
    <property type="entry name" value="Divisome_Glycosyl_Hydrolase"/>
</dbReference>
<evidence type="ECO:0000313" key="3">
    <source>
        <dbReference type="EMBL" id="ERK01169.1"/>
    </source>
</evidence>
<comment type="caution">
    <text evidence="3">The sequence shown here is derived from an EMBL/GenBank/DDBJ whole genome shotgun (WGS) entry which is preliminary data.</text>
</comment>
<feature type="domain" description="Glycosyl hydrolase-like 10" evidence="2">
    <location>
        <begin position="227"/>
        <end position="320"/>
    </location>
</feature>
<evidence type="ECO:0000259" key="2">
    <source>
        <dbReference type="Pfam" id="PF02638"/>
    </source>
</evidence>
<dbReference type="Pfam" id="PF02638">
    <property type="entry name" value="GHL10"/>
    <property type="match status" value="2"/>
</dbReference>